<keyword evidence="2" id="KW-1185">Reference proteome</keyword>
<proteinExistence type="predicted"/>
<dbReference type="Proteomes" id="UP001197974">
    <property type="component" value="Plasmid unnamed1"/>
</dbReference>
<gene>
    <name evidence="1" type="ORF">LC087_19100</name>
</gene>
<evidence type="ECO:0000313" key="1">
    <source>
        <dbReference type="EMBL" id="WLR44416.1"/>
    </source>
</evidence>
<protein>
    <submittedName>
        <fullName evidence="1">Uncharacterized protein</fullName>
    </submittedName>
</protein>
<dbReference type="EMBL" id="CP129014">
    <property type="protein sequence ID" value="WLR44416.1"/>
    <property type="molecule type" value="Genomic_DNA"/>
</dbReference>
<evidence type="ECO:0000313" key="2">
    <source>
        <dbReference type="Proteomes" id="UP001197974"/>
    </source>
</evidence>
<accession>A0ABY9K3C7</accession>
<dbReference type="RefSeq" id="WP_226540692.1">
    <property type="nucleotide sequence ID" value="NZ_CP129014.1"/>
</dbReference>
<geneLocation type="plasmid" evidence="1 2">
    <name>unnamed1</name>
</geneLocation>
<reference evidence="1 2" key="1">
    <citation type="submission" date="2023-06" db="EMBL/GenBank/DDBJ databases">
        <title>Five Gram-positive bacteria isolated from mangrove sediments in Shenzhen, Guangdong, China.</title>
        <authorList>
            <person name="Yu S."/>
            <person name="Zheng W."/>
            <person name="Huang Y."/>
        </authorList>
    </citation>
    <scope>NUCLEOTIDE SEQUENCE [LARGE SCALE GENOMIC DNA]</scope>
    <source>
        <strain evidence="1 2">SaN35-3</strain>
        <plasmid evidence="1 2">unnamed1</plasmid>
    </source>
</reference>
<name>A0ABY9K3C7_9BACI</name>
<keyword evidence="1" id="KW-0614">Plasmid</keyword>
<sequence length="113" mass="13184">MSLTLLEKKPFPLKNHVELGLKARRSTYTALESVKGISFHWDLAEILEFDKLWKEGMKQQRTTLEMIVKLSAYFERSATDVLLLVIDRAEQGKLGRINDLDFLKGTDNWPYQR</sequence>
<organism evidence="1 2">
    <name type="scientific">Bacillus carboniphilus</name>
    <dbReference type="NCBI Taxonomy" id="86663"/>
    <lineage>
        <taxon>Bacteria</taxon>
        <taxon>Bacillati</taxon>
        <taxon>Bacillota</taxon>
        <taxon>Bacilli</taxon>
        <taxon>Bacillales</taxon>
        <taxon>Bacillaceae</taxon>
        <taxon>Bacillus</taxon>
    </lineage>
</organism>